<protein>
    <submittedName>
        <fullName evidence="2">Uncharacterized protein</fullName>
    </submittedName>
</protein>
<dbReference type="RefSeq" id="WP_135971802.1">
    <property type="nucleotide sequence ID" value="NZ_CP039291.1"/>
</dbReference>
<dbReference type="Proteomes" id="UP000296469">
    <property type="component" value="Chromosome"/>
</dbReference>
<feature type="compositionally biased region" description="Basic and acidic residues" evidence="1">
    <location>
        <begin position="40"/>
        <end position="49"/>
    </location>
</feature>
<dbReference type="EMBL" id="CP039291">
    <property type="protein sequence ID" value="QCB93531.1"/>
    <property type="molecule type" value="Genomic_DNA"/>
</dbReference>
<accession>A0A4P7SIE8</accession>
<evidence type="ECO:0000313" key="3">
    <source>
        <dbReference type="Proteomes" id="UP000296469"/>
    </source>
</evidence>
<organism evidence="2 3">
    <name type="scientific">Cellulomonas shaoxiangyii</name>
    <dbReference type="NCBI Taxonomy" id="2566013"/>
    <lineage>
        <taxon>Bacteria</taxon>
        <taxon>Bacillati</taxon>
        <taxon>Actinomycetota</taxon>
        <taxon>Actinomycetes</taxon>
        <taxon>Micrococcales</taxon>
        <taxon>Cellulomonadaceae</taxon>
        <taxon>Cellulomonas</taxon>
    </lineage>
</organism>
<gene>
    <name evidence="2" type="ORF">E5225_08110</name>
</gene>
<dbReference type="AlphaFoldDB" id="A0A4P7SIE8"/>
<proteinExistence type="predicted"/>
<feature type="region of interest" description="Disordered" evidence="1">
    <location>
        <begin position="40"/>
        <end position="59"/>
    </location>
</feature>
<name>A0A4P7SIE8_9CELL</name>
<dbReference type="KEGG" id="celz:E5225_08110"/>
<keyword evidence="3" id="KW-1185">Reference proteome</keyword>
<evidence type="ECO:0000256" key="1">
    <source>
        <dbReference type="SAM" id="MobiDB-lite"/>
    </source>
</evidence>
<evidence type="ECO:0000313" key="2">
    <source>
        <dbReference type="EMBL" id="QCB93531.1"/>
    </source>
</evidence>
<sequence>MSTSKEDDRGLLVLDLSARALQPEEVDAAERAVKIYRERFTASRPDERPGGCSSSSSSH</sequence>
<reference evidence="2 3" key="1">
    <citation type="submission" date="2019-04" db="EMBL/GenBank/DDBJ databases">
        <title>Isolation and identification of Cellulomonas shaoxiangyii sp. Nov. isolated from feces of the Tibetan antelopes (Pantholops hodgsonii) in the Qinghai-Tibet plateau of China.</title>
        <authorList>
            <person name="Tian Z."/>
        </authorList>
    </citation>
    <scope>NUCLEOTIDE SEQUENCE [LARGE SCALE GENOMIC DNA]</scope>
    <source>
        <strain evidence="2 3">Z28</strain>
    </source>
</reference>